<dbReference type="RefSeq" id="WP_235017900.1">
    <property type="nucleotide sequence ID" value="NZ_FNVO01000006.1"/>
</dbReference>
<keyword evidence="8" id="KW-1185">Reference proteome</keyword>
<accession>A0A1H6AV07</accession>
<evidence type="ECO:0000259" key="6">
    <source>
        <dbReference type="PROSITE" id="PS51898"/>
    </source>
</evidence>
<dbReference type="GO" id="GO:0006310">
    <property type="term" value="P:DNA recombination"/>
    <property type="evidence" value="ECO:0007669"/>
    <property type="project" value="UniProtKB-KW"/>
</dbReference>
<dbReference type="InterPro" id="IPR004107">
    <property type="entry name" value="Integrase_SAM-like_N"/>
</dbReference>
<reference evidence="8" key="1">
    <citation type="submission" date="2016-10" db="EMBL/GenBank/DDBJ databases">
        <authorList>
            <person name="Varghese N."/>
            <person name="Submissions S."/>
        </authorList>
    </citation>
    <scope>NUCLEOTIDE SEQUENCE [LARGE SCALE GENOMIC DNA]</scope>
    <source>
        <strain evidence="8">DSM 43163</strain>
    </source>
</reference>
<evidence type="ECO:0000256" key="5">
    <source>
        <dbReference type="SAM" id="MobiDB-lite"/>
    </source>
</evidence>
<dbReference type="InterPro" id="IPR050090">
    <property type="entry name" value="Tyrosine_recombinase_XerCD"/>
</dbReference>
<sequence>MGHSRKRTGKDGRPRYTAYYLDIKGQERSAGTFSNKKEADKAWQQAEAEVAKGRHGHAGRGRQTFQEYVEKKWLPNHVMEPQTRQSYTGMINKHVLPEFGPIRMVDIAPEHVRAWVARMQADGASPRLIQYCKGSILNAIFTTAFDDQVIFFHPSRGVKTPTVLKKPRKIVTTAQFDKLYQALPTADAQLLVETAIESGLRWGELTELRVKDLDSETRILTVSRAVVELSPRFHPEGKRFLVKDYPKDGEYRRFKLSRQIVDKLTAHIQSERLAENDLLFAHRQDDHPKTRRPHIALDDSDLGLTEPNEHGRRYRHGTMTAYNLAKCRCAPCKASYATYRANRRATGKDSPRQPRLCDTDGHIPRDWFRRQIWTPARQAAALGFTPRFHDLRHAHASWLLAGGADLQVVKERLGHSTIATTEKYLHTLPDADETALDALSRIRSRQ</sequence>
<dbReference type="InterPro" id="IPR013762">
    <property type="entry name" value="Integrase-like_cat_sf"/>
</dbReference>
<dbReference type="GO" id="GO:0003677">
    <property type="term" value="F:DNA binding"/>
    <property type="evidence" value="ECO:0007669"/>
    <property type="project" value="UniProtKB-KW"/>
</dbReference>
<evidence type="ECO:0000256" key="4">
    <source>
        <dbReference type="ARBA" id="ARBA00023172"/>
    </source>
</evidence>
<gene>
    <name evidence="7" type="ORF">SAMN04489712_10627</name>
</gene>
<dbReference type="Proteomes" id="UP000236723">
    <property type="component" value="Unassembled WGS sequence"/>
</dbReference>
<protein>
    <submittedName>
        <fullName evidence="7">Phage integrase family protein</fullName>
    </submittedName>
</protein>
<dbReference type="EMBL" id="FNVO01000006">
    <property type="protein sequence ID" value="SEG52381.1"/>
    <property type="molecule type" value="Genomic_DNA"/>
</dbReference>
<dbReference type="Gene3D" id="1.10.150.130">
    <property type="match status" value="1"/>
</dbReference>
<dbReference type="GO" id="GO:0015074">
    <property type="term" value="P:DNA integration"/>
    <property type="evidence" value="ECO:0007669"/>
    <property type="project" value="UniProtKB-KW"/>
</dbReference>
<comment type="similarity">
    <text evidence="1">Belongs to the 'phage' integrase family.</text>
</comment>
<keyword evidence="2" id="KW-0229">DNA integration</keyword>
<evidence type="ECO:0000313" key="7">
    <source>
        <dbReference type="EMBL" id="SEG52381.1"/>
    </source>
</evidence>
<organism evidence="7 8">
    <name type="scientific">Thermomonospora echinospora</name>
    <dbReference type="NCBI Taxonomy" id="1992"/>
    <lineage>
        <taxon>Bacteria</taxon>
        <taxon>Bacillati</taxon>
        <taxon>Actinomycetota</taxon>
        <taxon>Actinomycetes</taxon>
        <taxon>Streptosporangiales</taxon>
        <taxon>Thermomonosporaceae</taxon>
        <taxon>Thermomonospora</taxon>
    </lineage>
</organism>
<evidence type="ECO:0000256" key="2">
    <source>
        <dbReference type="ARBA" id="ARBA00022908"/>
    </source>
</evidence>
<dbReference type="InterPro" id="IPR010998">
    <property type="entry name" value="Integrase_recombinase_N"/>
</dbReference>
<name>A0A1H6AV07_9ACTN</name>
<evidence type="ECO:0000256" key="3">
    <source>
        <dbReference type="ARBA" id="ARBA00023125"/>
    </source>
</evidence>
<feature type="region of interest" description="Disordered" evidence="5">
    <location>
        <begin position="289"/>
        <end position="310"/>
    </location>
</feature>
<evidence type="ECO:0000256" key="1">
    <source>
        <dbReference type="ARBA" id="ARBA00008857"/>
    </source>
</evidence>
<dbReference type="Pfam" id="PF00589">
    <property type="entry name" value="Phage_integrase"/>
    <property type="match status" value="2"/>
</dbReference>
<keyword evidence="4" id="KW-0233">DNA recombination</keyword>
<dbReference type="SUPFAM" id="SSF56349">
    <property type="entry name" value="DNA breaking-rejoining enzymes"/>
    <property type="match status" value="2"/>
</dbReference>
<dbReference type="InterPro" id="IPR002104">
    <property type="entry name" value="Integrase_catalytic"/>
</dbReference>
<keyword evidence="3" id="KW-0238">DNA-binding</keyword>
<evidence type="ECO:0000313" key="8">
    <source>
        <dbReference type="Proteomes" id="UP000236723"/>
    </source>
</evidence>
<dbReference type="InterPro" id="IPR011010">
    <property type="entry name" value="DNA_brk_join_enz"/>
</dbReference>
<dbReference type="Gene3D" id="1.10.443.10">
    <property type="entry name" value="Intergrase catalytic core"/>
    <property type="match status" value="1"/>
</dbReference>
<proteinExistence type="inferred from homology"/>
<dbReference type="PANTHER" id="PTHR30349:SF64">
    <property type="entry name" value="PROPHAGE INTEGRASE INTD-RELATED"/>
    <property type="match status" value="1"/>
</dbReference>
<dbReference type="PROSITE" id="PS51898">
    <property type="entry name" value="TYR_RECOMBINASE"/>
    <property type="match status" value="1"/>
</dbReference>
<feature type="domain" description="Tyr recombinase" evidence="6">
    <location>
        <begin position="166"/>
        <end position="437"/>
    </location>
</feature>
<dbReference type="AlphaFoldDB" id="A0A1H6AV07"/>
<dbReference type="PANTHER" id="PTHR30349">
    <property type="entry name" value="PHAGE INTEGRASE-RELATED"/>
    <property type="match status" value="1"/>
</dbReference>
<dbReference type="CDD" id="cd00397">
    <property type="entry name" value="DNA_BRE_C"/>
    <property type="match status" value="1"/>
</dbReference>
<dbReference type="Pfam" id="PF14659">
    <property type="entry name" value="Phage_int_SAM_3"/>
    <property type="match status" value="1"/>
</dbReference>